<comment type="subcellular location">
    <subcellularLocation>
        <location evidence="1">Membrane</location>
        <topology evidence="1">Multi-pass membrane protein</topology>
    </subcellularLocation>
</comment>
<evidence type="ECO:0000256" key="5">
    <source>
        <dbReference type="ARBA" id="ARBA00022989"/>
    </source>
</evidence>
<evidence type="ECO:0000256" key="7">
    <source>
        <dbReference type="SAM" id="Phobius"/>
    </source>
</evidence>
<dbReference type="InterPro" id="IPR022764">
    <property type="entry name" value="Peptidase_S54_rhomboid_dom"/>
</dbReference>
<evidence type="ECO:0000256" key="2">
    <source>
        <dbReference type="ARBA" id="ARBA00009045"/>
    </source>
</evidence>
<protein>
    <submittedName>
        <fullName evidence="9">Rhomboid family intramembrane serine protease</fullName>
    </submittedName>
</protein>
<dbReference type="GO" id="GO:0016020">
    <property type="term" value="C:membrane"/>
    <property type="evidence" value="ECO:0007669"/>
    <property type="project" value="UniProtKB-SubCell"/>
</dbReference>
<evidence type="ECO:0000313" key="10">
    <source>
        <dbReference type="Proteomes" id="UP000677305"/>
    </source>
</evidence>
<evidence type="ECO:0000256" key="1">
    <source>
        <dbReference type="ARBA" id="ARBA00004141"/>
    </source>
</evidence>
<keyword evidence="3 7" id="KW-0812">Transmembrane</keyword>
<feature type="transmembrane region" description="Helical" evidence="7">
    <location>
        <begin position="242"/>
        <end position="263"/>
    </location>
</feature>
<feature type="transmembrane region" description="Helical" evidence="7">
    <location>
        <begin position="322"/>
        <end position="341"/>
    </location>
</feature>
<evidence type="ECO:0000313" key="9">
    <source>
        <dbReference type="EMBL" id="QUH29169.1"/>
    </source>
</evidence>
<feature type="transmembrane region" description="Helical" evidence="7">
    <location>
        <begin position="298"/>
        <end position="316"/>
    </location>
</feature>
<evidence type="ECO:0000256" key="4">
    <source>
        <dbReference type="ARBA" id="ARBA00022801"/>
    </source>
</evidence>
<dbReference type="Pfam" id="PF01694">
    <property type="entry name" value="Rhomboid"/>
    <property type="match status" value="1"/>
</dbReference>
<dbReference type="InterPro" id="IPR035952">
    <property type="entry name" value="Rhomboid-like_sf"/>
</dbReference>
<dbReference type="SUPFAM" id="SSF144091">
    <property type="entry name" value="Rhomboid-like"/>
    <property type="match status" value="1"/>
</dbReference>
<accession>A0A8J8SBZ9</accession>
<gene>
    <name evidence="9" type="ORF">HYG85_09625</name>
</gene>
<feature type="domain" description="Peptidase S54 rhomboid" evidence="8">
    <location>
        <begin position="201"/>
        <end position="340"/>
    </location>
</feature>
<comment type="similarity">
    <text evidence="2">Belongs to the peptidase S54 family.</text>
</comment>
<evidence type="ECO:0000256" key="6">
    <source>
        <dbReference type="ARBA" id="ARBA00023136"/>
    </source>
</evidence>
<keyword evidence="4" id="KW-0378">Hydrolase</keyword>
<feature type="transmembrane region" description="Helical" evidence="7">
    <location>
        <begin position="203"/>
        <end position="230"/>
    </location>
</feature>
<keyword evidence="9" id="KW-0645">Protease</keyword>
<dbReference type="PANTHER" id="PTHR43731:SF14">
    <property type="entry name" value="PRESENILIN-ASSOCIATED RHOMBOID-LIKE PROTEIN, MITOCHONDRIAL"/>
    <property type="match status" value="1"/>
</dbReference>
<dbReference type="PANTHER" id="PTHR43731">
    <property type="entry name" value="RHOMBOID PROTEASE"/>
    <property type="match status" value="1"/>
</dbReference>
<dbReference type="Proteomes" id="UP000677305">
    <property type="component" value="Chromosome"/>
</dbReference>
<evidence type="ECO:0000259" key="8">
    <source>
        <dbReference type="Pfam" id="PF01694"/>
    </source>
</evidence>
<dbReference type="Gene3D" id="1.20.1540.10">
    <property type="entry name" value="Rhomboid-like"/>
    <property type="match status" value="1"/>
</dbReference>
<dbReference type="KEGG" id="vgu:HYG85_09625"/>
<dbReference type="InterPro" id="IPR050925">
    <property type="entry name" value="Rhomboid_protease_S54"/>
</dbReference>
<dbReference type="RefSeq" id="WP_212693296.1">
    <property type="nucleotide sequence ID" value="NZ_CP058561.1"/>
</dbReference>
<feature type="transmembrane region" description="Helical" evidence="7">
    <location>
        <begin position="269"/>
        <end position="286"/>
    </location>
</feature>
<dbReference type="EMBL" id="CP058561">
    <property type="protein sequence ID" value="QUH29169.1"/>
    <property type="molecule type" value="Genomic_DNA"/>
</dbReference>
<dbReference type="GO" id="GO:0004252">
    <property type="term" value="F:serine-type endopeptidase activity"/>
    <property type="evidence" value="ECO:0007669"/>
    <property type="project" value="InterPro"/>
</dbReference>
<reference evidence="9 10" key="1">
    <citation type="submission" date="2020-07" db="EMBL/GenBank/DDBJ databases">
        <title>Vallitalea guaymasensis genome.</title>
        <authorList>
            <person name="Postec A."/>
        </authorList>
    </citation>
    <scope>NUCLEOTIDE SEQUENCE [LARGE SCALE GENOMIC DNA]</scope>
    <source>
        <strain evidence="9 10">Ra1766G1</strain>
    </source>
</reference>
<dbReference type="GO" id="GO:0006508">
    <property type="term" value="P:proteolysis"/>
    <property type="evidence" value="ECO:0007669"/>
    <property type="project" value="UniProtKB-KW"/>
</dbReference>
<feature type="transmembrane region" description="Helical" evidence="7">
    <location>
        <begin position="156"/>
        <end position="174"/>
    </location>
</feature>
<keyword evidence="10" id="KW-1185">Reference proteome</keyword>
<proteinExistence type="inferred from homology"/>
<sequence>MKTFTKICNIFDSYNYQIIPTDSKKVKMYATFNNSSLYLVNIISLDSAYTFSKEKFEEYKVITKEQFGHMDSNKIILLNLIITENALDIYKDVNYTPDFDEDLIDINWIIDDNEGKLIIPNMQVNNVIGIEKDIRKLLEADDESWGPKIIQESTSIPYITYGLLAINIIFFIYMEKSGGTTNILNLVKFGAIDYYSFFTKGEYYRIITSMFIHIGALHLLYNMFSLFIFGTRIERYMKKWEYILLYGLSGISGGLLSITVDLINQRPVISAGASGAIYGLIGAILVYSRVYKKHIGGLNSYTILIMFIVGIAFGTMNPGISNLAHLGGFIGGALVAYILTLRKQA</sequence>
<name>A0A8J8SBZ9_9FIRM</name>
<organism evidence="9 10">
    <name type="scientific">Vallitalea guaymasensis</name>
    <dbReference type="NCBI Taxonomy" id="1185412"/>
    <lineage>
        <taxon>Bacteria</taxon>
        <taxon>Bacillati</taxon>
        <taxon>Bacillota</taxon>
        <taxon>Clostridia</taxon>
        <taxon>Lachnospirales</taxon>
        <taxon>Vallitaleaceae</taxon>
        <taxon>Vallitalea</taxon>
    </lineage>
</organism>
<dbReference type="AlphaFoldDB" id="A0A8J8SBZ9"/>
<keyword evidence="5 7" id="KW-1133">Transmembrane helix</keyword>
<evidence type="ECO:0000256" key="3">
    <source>
        <dbReference type="ARBA" id="ARBA00022692"/>
    </source>
</evidence>
<keyword evidence="6 7" id="KW-0472">Membrane</keyword>